<evidence type="ECO:0000313" key="9">
    <source>
        <dbReference type="Proteomes" id="UP001501352"/>
    </source>
</evidence>
<feature type="signal peptide" evidence="7">
    <location>
        <begin position="1"/>
        <end position="21"/>
    </location>
</feature>
<sequence>MIRQPRLAALAAAVLLTPAVAGCGINAIPTKEEAAKARWADVQSQYQRRADLIPNLVATVQGAAIQERATLTQVIEARARATGVTVTPETLDDPAAFQRYQAAQGELSQALSRLLMITENYPTLQSNQNFIALQSQLEGTENRIAVARRDYNEAVRDYNTSLRTFPTTIWANTIHGGSEPMQLFSATEAAQTAPNVNFDGLGPAQSGPPAGSSSAAPGSAPPAAPAPAPAQ</sequence>
<dbReference type="SUPFAM" id="SSF140478">
    <property type="entry name" value="LemA-like"/>
    <property type="match status" value="1"/>
</dbReference>
<proteinExistence type="inferred from homology"/>
<comment type="similarity">
    <text evidence="2">Belongs to the LemA family.</text>
</comment>
<dbReference type="RefSeq" id="WP_343793873.1">
    <property type="nucleotide sequence ID" value="NZ_BAAAGA010000005.1"/>
</dbReference>
<comment type="caution">
    <text evidence="8">The sequence shown here is derived from an EMBL/GenBank/DDBJ whole genome shotgun (WGS) entry which is preliminary data.</text>
</comment>
<dbReference type="PROSITE" id="PS51257">
    <property type="entry name" value="PROKAR_LIPOPROTEIN"/>
    <property type="match status" value="1"/>
</dbReference>
<gene>
    <name evidence="8" type="ORF">GCM10009422_22940</name>
</gene>
<dbReference type="EMBL" id="BAAAGA010000005">
    <property type="protein sequence ID" value="GAA0625704.1"/>
    <property type="molecule type" value="Genomic_DNA"/>
</dbReference>
<feature type="chain" id="PRO_5045470546" evidence="7">
    <location>
        <begin position="22"/>
        <end position="231"/>
    </location>
</feature>
<dbReference type="Pfam" id="PF04011">
    <property type="entry name" value="LemA"/>
    <property type="match status" value="1"/>
</dbReference>
<organism evidence="8 9">
    <name type="scientific">Brevundimonas kwangchunensis</name>
    <dbReference type="NCBI Taxonomy" id="322163"/>
    <lineage>
        <taxon>Bacteria</taxon>
        <taxon>Pseudomonadati</taxon>
        <taxon>Pseudomonadota</taxon>
        <taxon>Alphaproteobacteria</taxon>
        <taxon>Caulobacterales</taxon>
        <taxon>Caulobacteraceae</taxon>
        <taxon>Brevundimonas</taxon>
    </lineage>
</organism>
<evidence type="ECO:0000256" key="3">
    <source>
        <dbReference type="ARBA" id="ARBA00022692"/>
    </source>
</evidence>
<feature type="compositionally biased region" description="Low complexity" evidence="6">
    <location>
        <begin position="202"/>
        <end position="218"/>
    </location>
</feature>
<feature type="region of interest" description="Disordered" evidence="6">
    <location>
        <begin position="194"/>
        <end position="231"/>
    </location>
</feature>
<keyword evidence="7" id="KW-0732">Signal</keyword>
<comment type="subcellular location">
    <subcellularLocation>
        <location evidence="1">Membrane</location>
        <topology evidence="1">Single-pass membrane protein</topology>
    </subcellularLocation>
</comment>
<reference evidence="9" key="1">
    <citation type="journal article" date="2019" name="Int. J. Syst. Evol. Microbiol.">
        <title>The Global Catalogue of Microorganisms (GCM) 10K type strain sequencing project: providing services to taxonomists for standard genome sequencing and annotation.</title>
        <authorList>
            <consortium name="The Broad Institute Genomics Platform"/>
            <consortium name="The Broad Institute Genome Sequencing Center for Infectious Disease"/>
            <person name="Wu L."/>
            <person name="Ma J."/>
        </authorList>
    </citation>
    <scope>NUCLEOTIDE SEQUENCE [LARGE SCALE GENOMIC DNA]</scope>
    <source>
        <strain evidence="9">JCM 12928</strain>
    </source>
</reference>
<dbReference type="PANTHER" id="PTHR34478">
    <property type="entry name" value="PROTEIN LEMA"/>
    <property type="match status" value="1"/>
</dbReference>
<keyword evidence="4" id="KW-1133">Transmembrane helix</keyword>
<name>A0ABP3S817_9CAUL</name>
<dbReference type="Gene3D" id="1.20.1440.20">
    <property type="entry name" value="LemA-like domain"/>
    <property type="match status" value="1"/>
</dbReference>
<accession>A0ABP3S817</accession>
<keyword evidence="9" id="KW-1185">Reference proteome</keyword>
<evidence type="ECO:0000256" key="5">
    <source>
        <dbReference type="ARBA" id="ARBA00023136"/>
    </source>
</evidence>
<evidence type="ECO:0000256" key="1">
    <source>
        <dbReference type="ARBA" id="ARBA00004167"/>
    </source>
</evidence>
<evidence type="ECO:0000256" key="2">
    <source>
        <dbReference type="ARBA" id="ARBA00008854"/>
    </source>
</evidence>
<protein>
    <submittedName>
        <fullName evidence="8">LemA family protein</fullName>
    </submittedName>
</protein>
<dbReference type="PANTHER" id="PTHR34478:SF2">
    <property type="entry name" value="MEMBRANE PROTEIN"/>
    <property type="match status" value="1"/>
</dbReference>
<evidence type="ECO:0000313" key="8">
    <source>
        <dbReference type="EMBL" id="GAA0625704.1"/>
    </source>
</evidence>
<feature type="compositionally biased region" description="Pro residues" evidence="6">
    <location>
        <begin position="219"/>
        <end position="231"/>
    </location>
</feature>
<dbReference type="InterPro" id="IPR007156">
    <property type="entry name" value="MamQ_LemA"/>
</dbReference>
<keyword evidence="5" id="KW-0472">Membrane</keyword>
<dbReference type="Proteomes" id="UP001501352">
    <property type="component" value="Unassembled WGS sequence"/>
</dbReference>
<keyword evidence="3" id="KW-0812">Transmembrane</keyword>
<evidence type="ECO:0000256" key="4">
    <source>
        <dbReference type="ARBA" id="ARBA00022989"/>
    </source>
</evidence>
<evidence type="ECO:0000256" key="7">
    <source>
        <dbReference type="SAM" id="SignalP"/>
    </source>
</evidence>
<dbReference type="InterPro" id="IPR023353">
    <property type="entry name" value="LemA-like_dom_sf"/>
</dbReference>
<evidence type="ECO:0000256" key="6">
    <source>
        <dbReference type="SAM" id="MobiDB-lite"/>
    </source>
</evidence>